<keyword evidence="7" id="KW-0808">Transferase</keyword>
<evidence type="ECO:0000313" key="7">
    <source>
        <dbReference type="EMBL" id="MBY70339.1"/>
    </source>
</evidence>
<dbReference type="SMART" id="SM00980">
    <property type="entry name" value="THAP"/>
    <property type="match status" value="1"/>
</dbReference>
<evidence type="ECO:0000256" key="2">
    <source>
        <dbReference type="ARBA" id="ARBA00022771"/>
    </source>
</evidence>
<dbReference type="GO" id="GO:0016301">
    <property type="term" value="F:kinase activity"/>
    <property type="evidence" value="ECO:0007669"/>
    <property type="project" value="UniProtKB-KW"/>
</dbReference>
<proteinExistence type="predicted"/>
<evidence type="ECO:0000256" key="1">
    <source>
        <dbReference type="ARBA" id="ARBA00022723"/>
    </source>
</evidence>
<organism evidence="7">
    <name type="scientific">Sipha flava</name>
    <name type="common">yellow sugarcane aphid</name>
    <dbReference type="NCBI Taxonomy" id="143950"/>
    <lineage>
        <taxon>Eukaryota</taxon>
        <taxon>Metazoa</taxon>
        <taxon>Ecdysozoa</taxon>
        <taxon>Arthropoda</taxon>
        <taxon>Hexapoda</taxon>
        <taxon>Insecta</taxon>
        <taxon>Pterygota</taxon>
        <taxon>Neoptera</taxon>
        <taxon>Paraneoptera</taxon>
        <taxon>Hemiptera</taxon>
        <taxon>Sternorrhyncha</taxon>
        <taxon>Aphidomorpha</taxon>
        <taxon>Aphidoidea</taxon>
        <taxon>Aphididae</taxon>
        <taxon>Sipha</taxon>
    </lineage>
</organism>
<dbReference type="PANTHER" id="PTHR46600">
    <property type="entry name" value="THAP DOMAIN-CONTAINING"/>
    <property type="match status" value="1"/>
</dbReference>
<evidence type="ECO:0000256" key="4">
    <source>
        <dbReference type="ARBA" id="ARBA00023125"/>
    </source>
</evidence>
<dbReference type="InterPro" id="IPR006612">
    <property type="entry name" value="THAP_Znf"/>
</dbReference>
<dbReference type="EMBL" id="GGMS01001136">
    <property type="protein sequence ID" value="MBY70339.1"/>
    <property type="molecule type" value="Transcribed_RNA"/>
</dbReference>
<dbReference type="PANTHER" id="PTHR46600:SF11">
    <property type="entry name" value="THAP DOMAIN-CONTAINING PROTEIN 10"/>
    <property type="match status" value="1"/>
</dbReference>
<feature type="domain" description="THAP-type" evidence="6">
    <location>
        <begin position="11"/>
        <end position="95"/>
    </location>
</feature>
<keyword evidence="4 5" id="KW-0238">DNA-binding</keyword>
<name>A0A2S2PY36_9HEMI</name>
<keyword evidence="7" id="KW-0418">Kinase</keyword>
<keyword evidence="3" id="KW-0862">Zinc</keyword>
<sequence length="246" mass="28233">MEYFVNKRGKQYSKCCLTNCKSHMLNKDSLSFFTFPKDPARRADWIKNCKSNKLNTIDNLAANTKHRVCSLHFETDMFSNLKKNRLKPYAVPTLFDALEVERVDESKNNDDPACSTSDFIPLSSSTPEAFVNNIKVETCFDRNENKISTEMINEDSYSDIDVDNSGADELYEPARKHSSDLLASFEISKLNKESNVKNSYSKTIDDRKKCSTNNILKSLNLSVTNLRYEIRDLATKFNRIEQGQLM</sequence>
<evidence type="ECO:0000256" key="5">
    <source>
        <dbReference type="PROSITE-ProRule" id="PRU00309"/>
    </source>
</evidence>
<dbReference type="Pfam" id="PF05485">
    <property type="entry name" value="THAP"/>
    <property type="match status" value="1"/>
</dbReference>
<dbReference type="GO" id="GO:0043565">
    <property type="term" value="F:sequence-specific DNA binding"/>
    <property type="evidence" value="ECO:0007669"/>
    <property type="project" value="InterPro"/>
</dbReference>
<dbReference type="OrthoDB" id="6624306at2759"/>
<evidence type="ECO:0000256" key="3">
    <source>
        <dbReference type="ARBA" id="ARBA00022833"/>
    </source>
</evidence>
<dbReference type="AlphaFoldDB" id="A0A2S2PY36"/>
<protein>
    <submittedName>
        <fullName evidence="7">Repressor of the inhibitor of the protein kinase</fullName>
    </submittedName>
</protein>
<gene>
    <name evidence="7" type="primary">PRKRIR_23</name>
    <name evidence="7" type="ORF">g.42509</name>
</gene>
<dbReference type="InterPro" id="IPR026516">
    <property type="entry name" value="THAP1/10"/>
</dbReference>
<reference evidence="7" key="1">
    <citation type="submission" date="2018-04" db="EMBL/GenBank/DDBJ databases">
        <title>Transcriptome assembly of Sipha flava.</title>
        <authorList>
            <person name="Scully E.D."/>
            <person name="Geib S.M."/>
            <person name="Palmer N.A."/>
            <person name="Koch K."/>
            <person name="Bradshaw J."/>
            <person name="Heng-Moss T."/>
            <person name="Sarath G."/>
        </authorList>
    </citation>
    <scope>NUCLEOTIDE SEQUENCE</scope>
</reference>
<accession>A0A2S2PY36</accession>
<dbReference type="GO" id="GO:0008270">
    <property type="term" value="F:zinc ion binding"/>
    <property type="evidence" value="ECO:0007669"/>
    <property type="project" value="UniProtKB-KW"/>
</dbReference>
<dbReference type="SUPFAM" id="SSF57716">
    <property type="entry name" value="Glucocorticoid receptor-like (DNA-binding domain)"/>
    <property type="match status" value="1"/>
</dbReference>
<evidence type="ECO:0000259" key="6">
    <source>
        <dbReference type="PROSITE" id="PS50950"/>
    </source>
</evidence>
<keyword evidence="1" id="KW-0479">Metal-binding</keyword>
<dbReference type="PROSITE" id="PS50950">
    <property type="entry name" value="ZF_THAP"/>
    <property type="match status" value="1"/>
</dbReference>
<keyword evidence="2 5" id="KW-0863">Zinc-finger</keyword>
<dbReference type="SMART" id="SM00692">
    <property type="entry name" value="DM3"/>
    <property type="match status" value="1"/>
</dbReference>